<dbReference type="SUPFAM" id="SSF51445">
    <property type="entry name" value="(Trans)glycosidases"/>
    <property type="match status" value="1"/>
</dbReference>
<dbReference type="PANTHER" id="PTHR43447">
    <property type="entry name" value="ALPHA-AMYLASE"/>
    <property type="match status" value="1"/>
</dbReference>
<dbReference type="OrthoDB" id="550577at2759"/>
<evidence type="ECO:0000256" key="6">
    <source>
        <dbReference type="ARBA" id="ARBA00023277"/>
    </source>
</evidence>
<evidence type="ECO:0000313" key="14">
    <source>
        <dbReference type="Proteomes" id="UP000276215"/>
    </source>
</evidence>
<feature type="compositionally biased region" description="Low complexity" evidence="10">
    <location>
        <begin position="125"/>
        <end position="162"/>
    </location>
</feature>
<evidence type="ECO:0000256" key="9">
    <source>
        <dbReference type="RuleBase" id="RU361134"/>
    </source>
</evidence>
<feature type="signal peptide" evidence="11">
    <location>
        <begin position="1"/>
        <end position="15"/>
    </location>
</feature>
<dbReference type="STRING" id="1336337.A0A3N4IX08"/>
<name>A0A3N4IX08_9PEZI</name>
<dbReference type="Pfam" id="PF03370">
    <property type="entry name" value="CBM_21"/>
    <property type="match status" value="1"/>
</dbReference>
<dbReference type="EMBL" id="ML120526">
    <property type="protein sequence ID" value="RPA90416.1"/>
    <property type="molecule type" value="Genomic_DNA"/>
</dbReference>
<keyword evidence="5 9" id="KW-0378">Hydrolase</keyword>
<dbReference type="PRINTS" id="PR00110">
    <property type="entry name" value="ALPHAAMYLASE"/>
</dbReference>
<accession>A0A3N4IX08</accession>
<dbReference type="EC" id="3.2.1.1" evidence="4 9"/>
<evidence type="ECO:0000256" key="2">
    <source>
        <dbReference type="ARBA" id="ARBA00001913"/>
    </source>
</evidence>
<dbReference type="InterPro" id="IPR006046">
    <property type="entry name" value="Alpha_amylase"/>
</dbReference>
<evidence type="ECO:0000256" key="11">
    <source>
        <dbReference type="SAM" id="SignalP"/>
    </source>
</evidence>
<dbReference type="InterPro" id="IPR017853">
    <property type="entry name" value="GH"/>
</dbReference>
<evidence type="ECO:0000256" key="5">
    <source>
        <dbReference type="ARBA" id="ARBA00022801"/>
    </source>
</evidence>
<keyword evidence="7 9" id="KW-0326">Glycosidase</keyword>
<dbReference type="GO" id="GO:0043169">
    <property type="term" value="F:cation binding"/>
    <property type="evidence" value="ECO:0007669"/>
    <property type="project" value="InterPro"/>
</dbReference>
<feature type="domain" description="CBM21" evidence="12">
    <location>
        <begin position="17"/>
        <end position="118"/>
    </location>
</feature>
<dbReference type="PROSITE" id="PS51159">
    <property type="entry name" value="CBM21"/>
    <property type="match status" value="1"/>
</dbReference>
<dbReference type="InterPro" id="IPR006047">
    <property type="entry name" value="GH13_cat_dom"/>
</dbReference>
<evidence type="ECO:0000256" key="7">
    <source>
        <dbReference type="ARBA" id="ARBA00023295"/>
    </source>
</evidence>
<dbReference type="Pfam" id="PF00128">
    <property type="entry name" value="Alpha-amylase"/>
    <property type="match status" value="1"/>
</dbReference>
<organism evidence="13 14">
    <name type="scientific">Choiromyces venosus 120613-1</name>
    <dbReference type="NCBI Taxonomy" id="1336337"/>
    <lineage>
        <taxon>Eukaryota</taxon>
        <taxon>Fungi</taxon>
        <taxon>Dikarya</taxon>
        <taxon>Ascomycota</taxon>
        <taxon>Pezizomycotina</taxon>
        <taxon>Pezizomycetes</taxon>
        <taxon>Pezizales</taxon>
        <taxon>Tuberaceae</taxon>
        <taxon>Choiromyces</taxon>
    </lineage>
</organism>
<dbReference type="SMART" id="SM00642">
    <property type="entry name" value="Aamy"/>
    <property type="match status" value="1"/>
</dbReference>
<comment type="similarity">
    <text evidence="3 8">Belongs to the glycosyl hydrolase 13 family.</text>
</comment>
<dbReference type="InterPro" id="IPR005036">
    <property type="entry name" value="CBM21_dom"/>
</dbReference>
<feature type="chain" id="PRO_5017931934" description="Alpha-amylase" evidence="11">
    <location>
        <begin position="16"/>
        <end position="774"/>
    </location>
</feature>
<dbReference type="Proteomes" id="UP000276215">
    <property type="component" value="Unassembled WGS sequence"/>
</dbReference>
<gene>
    <name evidence="13" type="ORF">L873DRAFT_1717953</name>
</gene>
<proteinExistence type="inferred from homology"/>
<dbReference type="CDD" id="cd11317">
    <property type="entry name" value="AmyAc_bac_euk_AmyA"/>
    <property type="match status" value="1"/>
</dbReference>
<keyword evidence="14" id="KW-1185">Reference proteome</keyword>
<evidence type="ECO:0000256" key="1">
    <source>
        <dbReference type="ARBA" id="ARBA00000548"/>
    </source>
</evidence>
<sequence length="774" mass="83622">MFILQLLMFITFAVATPLQKRATQVSLSSWTFTNNVLSGSIRVQNLAYEKVVTVVYAVGSTWSDSQKISAAWSVQGTDGYETWTFSGTATGATEFYIKYDVSGTSYYDPGNNVNYQVAITTGATTSTTSSAPTSVGSSTTTTAPTTTTPTTTLPVGTGSVNPSAPPAIIPSNIPSETIPTVPSGCGNWNGLDNCASGVYTFPDSAEKRRWQTPPEGGDGYVPTFQDYRDLVGYADIQYSSDRTRAVVVVNAASRTGESLTYSFNGASQSSNTFQVNSGLTGQLAITVTGSAGSTLVLEPLNFIWQNAALTAAQGSFSHGQKGGIIELFGWPYDDIAKECAFLGKAGWMGVKIWPPTEHVWGSNYYEPGDQFRPWYFVYQPVSYRLHSRMGTRAQLRAMIQTCRAAGVRVYADAVINHMVGQGTDIQNHRISSCSYYSGHNATDGSPYFTSGNTYLLNPYTGTRPTLEFPSVPYGPTDFHCEQSLNSWTDGQIITKGWLAGLTDLNTEKAYVQDRMATYLVDLLSIGFTGFRVDAAKHIGPTSMAQILGRVKTKMGGSMPADWITWLEVIMGGEASLLACSGGEWSWYTNLDNQLKAAGLSDTDVAKVKVWSSDYPKEMPICGSWIIPASRFAVQNDDHDQQNHGSSSRDMGDKGSVLIKDKDAAKHRAFEVQLFSRTDADWRIKLVLSSYSFMDNGAAGFPDGQSDCSLYTGNQALSGCLGMPKDTAYVANACSYTISPGKYTRVHRDLAIINAMRAWVGLGSTTAAVLGISGC</sequence>
<dbReference type="AlphaFoldDB" id="A0A3N4IX08"/>
<evidence type="ECO:0000259" key="12">
    <source>
        <dbReference type="PROSITE" id="PS51159"/>
    </source>
</evidence>
<dbReference type="InterPro" id="IPR038175">
    <property type="entry name" value="CBM21_dom_sf"/>
</dbReference>
<keyword evidence="11" id="KW-0732">Signal</keyword>
<keyword evidence="6 9" id="KW-0119">Carbohydrate metabolism</keyword>
<evidence type="ECO:0000256" key="10">
    <source>
        <dbReference type="SAM" id="MobiDB-lite"/>
    </source>
</evidence>
<dbReference type="GO" id="GO:0004556">
    <property type="term" value="F:alpha-amylase activity"/>
    <property type="evidence" value="ECO:0007669"/>
    <property type="project" value="UniProtKB-UniRule"/>
</dbReference>
<evidence type="ECO:0000313" key="13">
    <source>
        <dbReference type="EMBL" id="RPA90416.1"/>
    </source>
</evidence>
<protein>
    <recommendedName>
        <fullName evidence="4 9">Alpha-amylase</fullName>
        <ecNumber evidence="4 9">3.2.1.1</ecNumber>
    </recommendedName>
</protein>
<feature type="region of interest" description="Disordered" evidence="10">
    <location>
        <begin position="125"/>
        <end position="164"/>
    </location>
</feature>
<evidence type="ECO:0000256" key="3">
    <source>
        <dbReference type="ARBA" id="ARBA00008061"/>
    </source>
</evidence>
<dbReference type="Gene3D" id="3.20.20.80">
    <property type="entry name" value="Glycosidases"/>
    <property type="match status" value="1"/>
</dbReference>
<dbReference type="Gene3D" id="2.60.40.2440">
    <property type="entry name" value="Carbohydrate binding type-21 domain"/>
    <property type="match status" value="1"/>
</dbReference>
<dbReference type="GO" id="GO:0005975">
    <property type="term" value="P:carbohydrate metabolic process"/>
    <property type="evidence" value="ECO:0007669"/>
    <property type="project" value="InterPro"/>
</dbReference>
<comment type="catalytic activity">
    <reaction evidence="1 9">
        <text>Endohydrolysis of (1-&gt;4)-alpha-D-glucosidic linkages in polysaccharides containing three or more (1-&gt;4)-alpha-linked D-glucose units.</text>
        <dbReference type="EC" id="3.2.1.1"/>
    </reaction>
</comment>
<comment type="cofactor">
    <cofactor evidence="2">
        <name>Ca(2+)</name>
        <dbReference type="ChEBI" id="CHEBI:29108"/>
    </cofactor>
</comment>
<evidence type="ECO:0000256" key="4">
    <source>
        <dbReference type="ARBA" id="ARBA00012595"/>
    </source>
</evidence>
<evidence type="ECO:0000256" key="8">
    <source>
        <dbReference type="RuleBase" id="RU003615"/>
    </source>
</evidence>
<reference evidence="13 14" key="1">
    <citation type="journal article" date="2018" name="Nat. Ecol. Evol.">
        <title>Pezizomycetes genomes reveal the molecular basis of ectomycorrhizal truffle lifestyle.</title>
        <authorList>
            <person name="Murat C."/>
            <person name="Payen T."/>
            <person name="Noel B."/>
            <person name="Kuo A."/>
            <person name="Morin E."/>
            <person name="Chen J."/>
            <person name="Kohler A."/>
            <person name="Krizsan K."/>
            <person name="Balestrini R."/>
            <person name="Da Silva C."/>
            <person name="Montanini B."/>
            <person name="Hainaut M."/>
            <person name="Levati E."/>
            <person name="Barry K.W."/>
            <person name="Belfiori B."/>
            <person name="Cichocki N."/>
            <person name="Clum A."/>
            <person name="Dockter R.B."/>
            <person name="Fauchery L."/>
            <person name="Guy J."/>
            <person name="Iotti M."/>
            <person name="Le Tacon F."/>
            <person name="Lindquist E.A."/>
            <person name="Lipzen A."/>
            <person name="Malagnac F."/>
            <person name="Mello A."/>
            <person name="Molinier V."/>
            <person name="Miyauchi S."/>
            <person name="Poulain J."/>
            <person name="Riccioni C."/>
            <person name="Rubini A."/>
            <person name="Sitrit Y."/>
            <person name="Splivallo R."/>
            <person name="Traeger S."/>
            <person name="Wang M."/>
            <person name="Zifcakova L."/>
            <person name="Wipf D."/>
            <person name="Zambonelli A."/>
            <person name="Paolocci F."/>
            <person name="Nowrousian M."/>
            <person name="Ottonello S."/>
            <person name="Baldrian P."/>
            <person name="Spatafora J.W."/>
            <person name="Henrissat B."/>
            <person name="Nagy L.G."/>
            <person name="Aury J.M."/>
            <person name="Wincker P."/>
            <person name="Grigoriev I.V."/>
            <person name="Bonfante P."/>
            <person name="Martin F.M."/>
        </authorList>
    </citation>
    <scope>NUCLEOTIDE SEQUENCE [LARGE SCALE GENOMIC DNA]</scope>
    <source>
        <strain evidence="13 14">120613-1</strain>
    </source>
</reference>